<proteinExistence type="predicted"/>
<dbReference type="PANTHER" id="PTHR47493">
    <property type="entry name" value="OS08G0520200 PROTEIN"/>
    <property type="match status" value="1"/>
</dbReference>
<organism evidence="3 4">
    <name type="scientific">Ceratopteris richardii</name>
    <name type="common">Triangle waterfern</name>
    <dbReference type="NCBI Taxonomy" id="49495"/>
    <lineage>
        <taxon>Eukaryota</taxon>
        <taxon>Viridiplantae</taxon>
        <taxon>Streptophyta</taxon>
        <taxon>Embryophyta</taxon>
        <taxon>Tracheophyta</taxon>
        <taxon>Polypodiopsida</taxon>
        <taxon>Polypodiidae</taxon>
        <taxon>Polypodiales</taxon>
        <taxon>Pteridineae</taxon>
        <taxon>Pteridaceae</taxon>
        <taxon>Parkerioideae</taxon>
        <taxon>Ceratopteris</taxon>
    </lineage>
</organism>
<evidence type="ECO:0008006" key="5">
    <source>
        <dbReference type="Google" id="ProtNLM"/>
    </source>
</evidence>
<dbReference type="AlphaFoldDB" id="A0A8T2UX19"/>
<gene>
    <name evidence="3" type="ORF">KP509_04G053500</name>
</gene>
<dbReference type="NCBIfam" id="TIGR00756">
    <property type="entry name" value="PPR"/>
    <property type="match status" value="3"/>
</dbReference>
<keyword evidence="1" id="KW-0677">Repeat</keyword>
<dbReference type="PROSITE" id="PS51375">
    <property type="entry name" value="PPR"/>
    <property type="match status" value="4"/>
</dbReference>
<evidence type="ECO:0000256" key="2">
    <source>
        <dbReference type="PROSITE-ProRule" id="PRU00708"/>
    </source>
</evidence>
<evidence type="ECO:0000313" key="4">
    <source>
        <dbReference type="Proteomes" id="UP000825935"/>
    </source>
</evidence>
<dbReference type="OrthoDB" id="762539at2759"/>
<dbReference type="Gene3D" id="1.25.40.10">
    <property type="entry name" value="Tetratricopeptide repeat domain"/>
    <property type="match status" value="3"/>
</dbReference>
<feature type="repeat" description="PPR" evidence="2">
    <location>
        <begin position="436"/>
        <end position="470"/>
    </location>
</feature>
<evidence type="ECO:0000256" key="1">
    <source>
        <dbReference type="ARBA" id="ARBA00022737"/>
    </source>
</evidence>
<dbReference type="OMA" id="FWAVVDY"/>
<feature type="repeat" description="PPR" evidence="2">
    <location>
        <begin position="226"/>
        <end position="260"/>
    </location>
</feature>
<name>A0A8T2UX19_CERRI</name>
<dbReference type="InterPro" id="IPR002885">
    <property type="entry name" value="PPR_rpt"/>
</dbReference>
<dbReference type="Proteomes" id="UP000825935">
    <property type="component" value="Chromosome 4"/>
</dbReference>
<comment type="caution">
    <text evidence="3">The sequence shown here is derived from an EMBL/GenBank/DDBJ whole genome shotgun (WGS) entry which is preliminary data.</text>
</comment>
<sequence length="580" mass="66738">MTLVLKNCDAFLSVWQTDLSKFALTSPYTLHIATSLFHQPTPKIQVRTTCFCFPTLQPLQEDLHTNDEQLLHPGPYELRNKISGFNSLENELSTFCQENEWNILQRLDSDKDDGTVDGTFEDAAGIKSRRKAVIMNLLLQGKNPLEILDLLQTLSSAEYWTIIEYLAAENRIGEALQAFAHWRQMKDYKPPEKYFAKFMRILGAAKRPDISQLLFNEMISMGLQPSLLSYTALIDCYAEAGCLDYAEELVRKMRKDCIIFNAAALNSLMLAYSKLGKLDHMNRLFNNMKRWGCSPDYRTFRWVIVAYAKAGLFRRMELLWREMDNNGWKLDSIMISAIIQSYAANGLVKDMHDSYLRIKEYRLLVNKPTIRAMASAYIRISKFYQVRLLVKDLDLMRKDTGTLLWNLLLLAFAANFQVKNVQRTMLGMEKVGQTCDLTTYNICALCYARMKMFWELHAVLVRMRRAGITPDLVTFGAVVDCYISGRERFQKMFKELDELGLKECCPEVGTDPLVFEAFGKGDFQTSSETLMQANPQPYGRRWTYGLLLSFYLKKRGATRNSQNSAGNQGSRFVAKMFVPY</sequence>
<dbReference type="Pfam" id="PF12854">
    <property type="entry name" value="PPR_1"/>
    <property type="match status" value="1"/>
</dbReference>
<dbReference type="EMBL" id="CM035409">
    <property type="protein sequence ID" value="KAH7439278.1"/>
    <property type="molecule type" value="Genomic_DNA"/>
</dbReference>
<dbReference type="Pfam" id="PF13041">
    <property type="entry name" value="PPR_2"/>
    <property type="match status" value="1"/>
</dbReference>
<dbReference type="InterPro" id="IPR011990">
    <property type="entry name" value="TPR-like_helical_dom_sf"/>
</dbReference>
<keyword evidence="4" id="KW-1185">Reference proteome</keyword>
<evidence type="ECO:0000313" key="3">
    <source>
        <dbReference type="EMBL" id="KAH7439278.1"/>
    </source>
</evidence>
<dbReference type="PANTHER" id="PTHR47493:SF1">
    <property type="entry name" value="OS08G0520200 PROTEIN"/>
    <property type="match status" value="1"/>
</dbReference>
<feature type="repeat" description="PPR" evidence="2">
    <location>
        <begin position="296"/>
        <end position="330"/>
    </location>
</feature>
<dbReference type="Pfam" id="PF01535">
    <property type="entry name" value="PPR"/>
    <property type="match status" value="1"/>
</dbReference>
<feature type="repeat" description="PPR" evidence="2">
    <location>
        <begin position="261"/>
        <end position="295"/>
    </location>
</feature>
<accession>A0A8T2UX19</accession>
<reference evidence="3" key="1">
    <citation type="submission" date="2021-08" db="EMBL/GenBank/DDBJ databases">
        <title>WGS assembly of Ceratopteris richardii.</title>
        <authorList>
            <person name="Marchant D.B."/>
            <person name="Chen G."/>
            <person name="Jenkins J."/>
            <person name="Shu S."/>
            <person name="Leebens-Mack J."/>
            <person name="Grimwood J."/>
            <person name="Schmutz J."/>
            <person name="Soltis P."/>
            <person name="Soltis D."/>
            <person name="Chen Z.-H."/>
        </authorList>
    </citation>
    <scope>NUCLEOTIDE SEQUENCE</scope>
    <source>
        <strain evidence="3">Whitten #5841</strain>
        <tissue evidence="3">Leaf</tissue>
    </source>
</reference>
<protein>
    <recommendedName>
        <fullName evidence="5">Pentatricopeptide repeat-containing protein</fullName>
    </recommendedName>
</protein>